<protein>
    <submittedName>
        <fullName evidence="2">TetR family transcriptional regulator</fullName>
    </submittedName>
</protein>
<organism evidence="2 3">
    <name type="scientific">Actinoplanes lutulentus</name>
    <dbReference type="NCBI Taxonomy" id="1287878"/>
    <lineage>
        <taxon>Bacteria</taxon>
        <taxon>Bacillati</taxon>
        <taxon>Actinomycetota</taxon>
        <taxon>Actinomycetes</taxon>
        <taxon>Micromonosporales</taxon>
        <taxon>Micromonosporaceae</taxon>
        <taxon>Actinoplanes</taxon>
    </lineage>
</organism>
<proteinExistence type="predicted"/>
<dbReference type="InterPro" id="IPR001387">
    <property type="entry name" value="Cro/C1-type_HTH"/>
</dbReference>
<feature type="domain" description="QsdR TetR regulatory C-terminal" evidence="1">
    <location>
        <begin position="83"/>
        <end position="185"/>
    </location>
</feature>
<dbReference type="InterPro" id="IPR041485">
    <property type="entry name" value="TetR_C_36"/>
</dbReference>
<dbReference type="EMBL" id="QLMJ01000017">
    <property type="protein sequence ID" value="RAK29907.1"/>
    <property type="molecule type" value="Genomic_DNA"/>
</dbReference>
<dbReference type="Pfam" id="PF18598">
    <property type="entry name" value="TetR_C_36"/>
    <property type="match status" value="1"/>
</dbReference>
<gene>
    <name evidence="2" type="ORF">B0I29_117233</name>
</gene>
<reference evidence="2 3" key="1">
    <citation type="submission" date="2018-06" db="EMBL/GenBank/DDBJ databases">
        <title>Genomic Encyclopedia of Type Strains, Phase III (KMG-III): the genomes of soil and plant-associated and newly described type strains.</title>
        <authorList>
            <person name="Whitman W."/>
        </authorList>
    </citation>
    <scope>NUCLEOTIDE SEQUENCE [LARGE SCALE GENOMIC DNA]</scope>
    <source>
        <strain evidence="2 3">CGMCC 4.7090</strain>
    </source>
</reference>
<keyword evidence="3" id="KW-1185">Reference proteome</keyword>
<comment type="caution">
    <text evidence="2">The sequence shown here is derived from an EMBL/GenBank/DDBJ whole genome shotgun (WGS) entry which is preliminary data.</text>
</comment>
<dbReference type="OrthoDB" id="158903at2"/>
<dbReference type="SUPFAM" id="SSF46689">
    <property type="entry name" value="Homeodomain-like"/>
    <property type="match status" value="1"/>
</dbReference>
<accession>A0A327Z3K2</accession>
<dbReference type="Proteomes" id="UP000249341">
    <property type="component" value="Unassembled WGS sequence"/>
</dbReference>
<evidence type="ECO:0000259" key="1">
    <source>
        <dbReference type="Pfam" id="PF18598"/>
    </source>
</evidence>
<evidence type="ECO:0000313" key="3">
    <source>
        <dbReference type="Proteomes" id="UP000249341"/>
    </source>
</evidence>
<dbReference type="CDD" id="cd00093">
    <property type="entry name" value="HTH_XRE"/>
    <property type="match status" value="1"/>
</dbReference>
<name>A0A327Z3K2_9ACTN</name>
<sequence>MTGTVLGVTGQRVVSDDEVTRAGCHFFLRHGTITMDDLAAAMCVSRATLYRVTHGRDRLLGDVLWRLAERMLAEAVRRRTCDGVDGALEVTQRFTGWLRADESFRRFIATEPDVAARILLTYAGGVTGRVVTAQQEIFKEVGLDNASADLAYLYVRIIESALYSELVSGHSADLGVAERAARTLLLTGC</sequence>
<dbReference type="Gene3D" id="1.10.357.10">
    <property type="entry name" value="Tetracycline Repressor, domain 2"/>
    <property type="match status" value="1"/>
</dbReference>
<evidence type="ECO:0000313" key="2">
    <source>
        <dbReference type="EMBL" id="RAK29907.1"/>
    </source>
</evidence>
<dbReference type="InterPro" id="IPR009057">
    <property type="entry name" value="Homeodomain-like_sf"/>
</dbReference>
<dbReference type="AlphaFoldDB" id="A0A327Z3K2"/>